<dbReference type="Gene3D" id="2.120.10.30">
    <property type="entry name" value="TolB, C-terminal domain"/>
    <property type="match status" value="1"/>
</dbReference>
<gene>
    <name evidence="4" type="ORF">UFOPK4410_00673</name>
</gene>
<dbReference type="Pfam" id="PF07676">
    <property type="entry name" value="PD40"/>
    <property type="match status" value="1"/>
</dbReference>
<protein>
    <submittedName>
        <fullName evidence="4">Unannotated protein</fullName>
    </submittedName>
</protein>
<evidence type="ECO:0000313" key="4">
    <source>
        <dbReference type="EMBL" id="CAB5113657.1"/>
    </source>
</evidence>
<evidence type="ECO:0000256" key="3">
    <source>
        <dbReference type="SAM" id="Phobius"/>
    </source>
</evidence>
<reference evidence="4" key="1">
    <citation type="submission" date="2020-05" db="EMBL/GenBank/DDBJ databases">
        <authorList>
            <person name="Chiriac C."/>
            <person name="Salcher M."/>
            <person name="Ghai R."/>
            <person name="Kavagutti S V."/>
        </authorList>
    </citation>
    <scope>NUCLEOTIDE SEQUENCE</scope>
</reference>
<feature type="region of interest" description="Disordered" evidence="2">
    <location>
        <begin position="129"/>
        <end position="151"/>
    </location>
</feature>
<comment type="similarity">
    <text evidence="1">Belongs to the TolB family.</text>
</comment>
<name>A0A6J7VST7_9ZZZZ</name>
<dbReference type="EMBL" id="CAFBRV010000052">
    <property type="protein sequence ID" value="CAB5113657.1"/>
    <property type="molecule type" value="Genomic_DNA"/>
</dbReference>
<keyword evidence="3" id="KW-1133">Transmembrane helix</keyword>
<proteinExistence type="inferred from homology"/>
<keyword evidence="3" id="KW-0812">Transmembrane</keyword>
<evidence type="ECO:0000256" key="2">
    <source>
        <dbReference type="SAM" id="MobiDB-lite"/>
    </source>
</evidence>
<keyword evidence="3" id="KW-0472">Membrane</keyword>
<dbReference type="AlphaFoldDB" id="A0A6J7VST7"/>
<dbReference type="PANTHER" id="PTHR36842:SF1">
    <property type="entry name" value="PROTEIN TOLB"/>
    <property type="match status" value="1"/>
</dbReference>
<organism evidence="4">
    <name type="scientific">freshwater metagenome</name>
    <dbReference type="NCBI Taxonomy" id="449393"/>
    <lineage>
        <taxon>unclassified sequences</taxon>
        <taxon>metagenomes</taxon>
        <taxon>ecological metagenomes</taxon>
    </lineage>
</organism>
<feature type="transmembrane region" description="Helical" evidence="3">
    <location>
        <begin position="20"/>
        <end position="41"/>
    </location>
</feature>
<dbReference type="InterPro" id="IPR011042">
    <property type="entry name" value="6-blade_b-propeller_TolB-like"/>
</dbReference>
<dbReference type="InterPro" id="IPR011659">
    <property type="entry name" value="WD40"/>
</dbReference>
<accession>A0A6J7VST7</accession>
<sequence>MLGYLTEISAKVNSSDGKNMGKRVAIGALITVIAGALIFGVRVDRGGPELDGTLIFHRYTDYQSWDATLWMIDLPTGELTQIGSGWQGMDSPINAHFSKNGQVITFMGSASNLPEKDWDVFTSTWTGQEWSEPENLTGPNGARDEDPKFSPDGQSIIYKEDGVLVTMRADGASKTYLTKGEPQSSMPYFAANGRDILFERTGDIYLLRNGQQEKMFAGQGQSSYYPISLDNQSFLYTRVQSSKHDAIMRGFYDGTPSISYFFNSTDWDTSDSYPYGDGARYIFYVTGDFLIPHGGYNLAFADLKNAKRYDIDDFYRKARTTDINSEYQELGPAWSSTRFKK</sequence>
<dbReference type="SUPFAM" id="SSF69304">
    <property type="entry name" value="Tricorn protease N-terminal domain"/>
    <property type="match status" value="1"/>
</dbReference>
<dbReference type="PANTHER" id="PTHR36842">
    <property type="entry name" value="PROTEIN TOLB HOMOLOG"/>
    <property type="match status" value="1"/>
</dbReference>
<evidence type="ECO:0000256" key="1">
    <source>
        <dbReference type="ARBA" id="ARBA00009820"/>
    </source>
</evidence>